<evidence type="ECO:0000313" key="3">
    <source>
        <dbReference type="Proteomes" id="UP000187203"/>
    </source>
</evidence>
<comment type="caution">
    <text evidence="2">The sequence shown here is derived from an EMBL/GenBank/DDBJ whole genome shotgun (WGS) entry which is preliminary data.</text>
</comment>
<feature type="transmembrane region" description="Helical" evidence="1">
    <location>
        <begin position="44"/>
        <end position="63"/>
    </location>
</feature>
<dbReference type="EMBL" id="AWUE01019376">
    <property type="protein sequence ID" value="OMO73975.1"/>
    <property type="molecule type" value="Genomic_DNA"/>
</dbReference>
<evidence type="ECO:0000313" key="2">
    <source>
        <dbReference type="EMBL" id="OMO73975.1"/>
    </source>
</evidence>
<name>A0A1R3HUA5_9ROSI</name>
<keyword evidence="3" id="KW-1185">Reference proteome</keyword>
<keyword evidence="1" id="KW-1133">Transmembrane helix</keyword>
<protein>
    <submittedName>
        <fullName evidence="2">Uncharacterized protein</fullName>
    </submittedName>
</protein>
<accession>A0A1R3HUA5</accession>
<reference evidence="3" key="1">
    <citation type="submission" date="2013-09" db="EMBL/GenBank/DDBJ databases">
        <title>Corchorus olitorius genome sequencing.</title>
        <authorList>
            <person name="Alam M."/>
            <person name="Haque M.S."/>
            <person name="Islam M.S."/>
            <person name="Emdad E.M."/>
            <person name="Islam M.M."/>
            <person name="Ahmed B."/>
            <person name="Halim A."/>
            <person name="Hossen Q.M.M."/>
            <person name="Hossain M.Z."/>
            <person name="Ahmed R."/>
            <person name="Khan M.M."/>
            <person name="Islam R."/>
            <person name="Rashid M.M."/>
            <person name="Khan S.A."/>
            <person name="Rahman M.S."/>
            <person name="Alam M."/>
            <person name="Yahiya A.S."/>
            <person name="Khan M.S."/>
            <person name="Azam M.S."/>
            <person name="Haque T."/>
            <person name="Lashkar M.Z.H."/>
            <person name="Akhand A.I."/>
            <person name="Morshed G."/>
            <person name="Roy S."/>
            <person name="Uddin K.S."/>
            <person name="Rabeya T."/>
            <person name="Hossain A.S."/>
            <person name="Chowdhury A."/>
            <person name="Snigdha A.R."/>
            <person name="Mortoza M.S."/>
            <person name="Matin S.A."/>
            <person name="Hoque S.M.E."/>
            <person name="Islam M.K."/>
            <person name="Roy D.K."/>
            <person name="Haider R."/>
            <person name="Moosa M.M."/>
            <person name="Elias S.M."/>
            <person name="Hasan A.M."/>
            <person name="Jahan S."/>
            <person name="Shafiuddin M."/>
            <person name="Mahmood N."/>
            <person name="Shommy N.S."/>
        </authorList>
    </citation>
    <scope>NUCLEOTIDE SEQUENCE [LARGE SCALE GENOMIC DNA]</scope>
    <source>
        <strain evidence="3">cv. O-4</strain>
    </source>
</reference>
<gene>
    <name evidence="2" type="ORF">COLO4_26773</name>
</gene>
<sequence length="119" mass="13713">MNSQTEPLMPKVHDDSIQIEPLIPRNQEPLIQPLKKYETLYERTIISAITLVVTIAFSILWYLHGEKLLHDDENRAETMKQWTTFVRDWSYAAHCSLSKGLFGLLISEKVQLINALMSG</sequence>
<dbReference type="Proteomes" id="UP000187203">
    <property type="component" value="Unassembled WGS sequence"/>
</dbReference>
<evidence type="ECO:0000256" key="1">
    <source>
        <dbReference type="SAM" id="Phobius"/>
    </source>
</evidence>
<keyword evidence="1" id="KW-0472">Membrane</keyword>
<dbReference type="AlphaFoldDB" id="A0A1R3HUA5"/>
<proteinExistence type="predicted"/>
<keyword evidence="1" id="KW-0812">Transmembrane</keyword>
<organism evidence="2 3">
    <name type="scientific">Corchorus olitorius</name>
    <dbReference type="NCBI Taxonomy" id="93759"/>
    <lineage>
        <taxon>Eukaryota</taxon>
        <taxon>Viridiplantae</taxon>
        <taxon>Streptophyta</taxon>
        <taxon>Embryophyta</taxon>
        <taxon>Tracheophyta</taxon>
        <taxon>Spermatophyta</taxon>
        <taxon>Magnoliopsida</taxon>
        <taxon>eudicotyledons</taxon>
        <taxon>Gunneridae</taxon>
        <taxon>Pentapetalae</taxon>
        <taxon>rosids</taxon>
        <taxon>malvids</taxon>
        <taxon>Malvales</taxon>
        <taxon>Malvaceae</taxon>
        <taxon>Grewioideae</taxon>
        <taxon>Apeibeae</taxon>
        <taxon>Corchorus</taxon>
    </lineage>
</organism>